<dbReference type="InterPro" id="IPR029055">
    <property type="entry name" value="Ntn_hydrolases_N"/>
</dbReference>
<keyword evidence="6 8" id="KW-0315">Glutamine amidotransferase</keyword>
<comment type="pathway">
    <text evidence="1">Amino-acid biosynthesis; L-asparagine biosynthesis; L-asparagine from L-aspartate (L-Gln route): step 1/1.</text>
</comment>
<keyword evidence="12" id="KW-0436">Ligase</keyword>
<keyword evidence="13" id="KW-1185">Reference proteome</keyword>
<dbReference type="CDD" id="cd01991">
    <property type="entry name" value="Asn_synthase_B_C"/>
    <property type="match status" value="1"/>
</dbReference>
<evidence type="ECO:0000256" key="1">
    <source>
        <dbReference type="ARBA" id="ARBA00005187"/>
    </source>
</evidence>
<comment type="caution">
    <text evidence="12">The sequence shown here is derived from an EMBL/GenBank/DDBJ whole genome shotgun (WGS) entry which is preliminary data.</text>
</comment>
<evidence type="ECO:0000256" key="4">
    <source>
        <dbReference type="ARBA" id="ARBA00022741"/>
    </source>
</evidence>
<evidence type="ECO:0000256" key="2">
    <source>
        <dbReference type="ARBA" id="ARBA00005752"/>
    </source>
</evidence>
<dbReference type="PIRSF" id="PIRSF001589">
    <property type="entry name" value="Asn_synthetase_glu-h"/>
    <property type="match status" value="1"/>
</dbReference>
<dbReference type="InterPro" id="IPR001962">
    <property type="entry name" value="Asn_synthase"/>
</dbReference>
<dbReference type="Gene3D" id="3.40.50.620">
    <property type="entry name" value="HUPs"/>
    <property type="match status" value="1"/>
</dbReference>
<evidence type="ECO:0000256" key="8">
    <source>
        <dbReference type="PIRSR" id="PIRSR001589-1"/>
    </source>
</evidence>
<dbReference type="Proteomes" id="UP000664417">
    <property type="component" value="Unassembled WGS sequence"/>
</dbReference>
<dbReference type="PANTHER" id="PTHR43284">
    <property type="entry name" value="ASPARAGINE SYNTHETASE (GLUTAMINE-HYDROLYZING)"/>
    <property type="match status" value="1"/>
</dbReference>
<dbReference type="CDD" id="cd00712">
    <property type="entry name" value="AsnB"/>
    <property type="match status" value="1"/>
</dbReference>
<evidence type="ECO:0000256" key="3">
    <source>
        <dbReference type="ARBA" id="ARBA00012737"/>
    </source>
</evidence>
<dbReference type="PANTHER" id="PTHR43284:SF1">
    <property type="entry name" value="ASPARAGINE SYNTHETASE"/>
    <property type="match status" value="1"/>
</dbReference>
<dbReference type="RefSeq" id="WP_207862967.1">
    <property type="nucleotide sequence ID" value="NZ_JAFREP010000047.1"/>
</dbReference>
<keyword evidence="4 9" id="KW-0547">Nucleotide-binding</keyword>
<evidence type="ECO:0000256" key="10">
    <source>
        <dbReference type="PIRSR" id="PIRSR001589-3"/>
    </source>
</evidence>
<keyword evidence="5 9" id="KW-0067">ATP-binding</keyword>
<evidence type="ECO:0000256" key="9">
    <source>
        <dbReference type="PIRSR" id="PIRSR001589-2"/>
    </source>
</evidence>
<dbReference type="InterPro" id="IPR006426">
    <property type="entry name" value="Asn_synth_AEB"/>
</dbReference>
<dbReference type="Gene3D" id="3.60.20.10">
    <property type="entry name" value="Glutamine Phosphoribosylpyrophosphate, subunit 1, domain 1"/>
    <property type="match status" value="1"/>
</dbReference>
<feature type="site" description="Important for beta-aspartyl-AMP intermediate formation" evidence="10">
    <location>
        <position position="364"/>
    </location>
</feature>
<feature type="active site" description="For GATase activity" evidence="8">
    <location>
        <position position="2"/>
    </location>
</feature>
<dbReference type="InterPro" id="IPR014729">
    <property type="entry name" value="Rossmann-like_a/b/a_fold"/>
</dbReference>
<feature type="binding site" evidence="9">
    <location>
        <position position="100"/>
    </location>
    <ligand>
        <name>L-glutamine</name>
        <dbReference type="ChEBI" id="CHEBI:58359"/>
    </ligand>
</feature>
<comment type="catalytic activity">
    <reaction evidence="7">
        <text>L-aspartate + L-glutamine + ATP + H2O = L-asparagine + L-glutamate + AMP + diphosphate + H(+)</text>
        <dbReference type="Rhea" id="RHEA:12228"/>
        <dbReference type="ChEBI" id="CHEBI:15377"/>
        <dbReference type="ChEBI" id="CHEBI:15378"/>
        <dbReference type="ChEBI" id="CHEBI:29985"/>
        <dbReference type="ChEBI" id="CHEBI:29991"/>
        <dbReference type="ChEBI" id="CHEBI:30616"/>
        <dbReference type="ChEBI" id="CHEBI:33019"/>
        <dbReference type="ChEBI" id="CHEBI:58048"/>
        <dbReference type="ChEBI" id="CHEBI:58359"/>
        <dbReference type="ChEBI" id="CHEBI:456215"/>
        <dbReference type="EC" id="6.3.5.4"/>
    </reaction>
</comment>
<name>A0A8J7QIG8_9BACT</name>
<evidence type="ECO:0000259" key="11">
    <source>
        <dbReference type="PROSITE" id="PS51278"/>
    </source>
</evidence>
<dbReference type="GO" id="GO:0006529">
    <property type="term" value="P:asparagine biosynthetic process"/>
    <property type="evidence" value="ECO:0007669"/>
    <property type="project" value="UniProtKB-KW"/>
</dbReference>
<organism evidence="12 13">
    <name type="scientific">Acanthopleuribacter pedis</name>
    <dbReference type="NCBI Taxonomy" id="442870"/>
    <lineage>
        <taxon>Bacteria</taxon>
        <taxon>Pseudomonadati</taxon>
        <taxon>Acidobacteriota</taxon>
        <taxon>Holophagae</taxon>
        <taxon>Acanthopleuribacterales</taxon>
        <taxon>Acanthopleuribacteraceae</taxon>
        <taxon>Acanthopleuribacter</taxon>
    </lineage>
</organism>
<dbReference type="GO" id="GO:0004066">
    <property type="term" value="F:asparagine synthase (glutamine-hydrolyzing) activity"/>
    <property type="evidence" value="ECO:0007669"/>
    <property type="project" value="UniProtKB-EC"/>
</dbReference>
<evidence type="ECO:0000313" key="12">
    <source>
        <dbReference type="EMBL" id="MBO1322995.1"/>
    </source>
</evidence>
<dbReference type="EMBL" id="JAFREP010000047">
    <property type="protein sequence ID" value="MBO1322995.1"/>
    <property type="molecule type" value="Genomic_DNA"/>
</dbReference>
<dbReference type="PROSITE" id="PS51278">
    <property type="entry name" value="GATASE_TYPE_2"/>
    <property type="match status" value="1"/>
</dbReference>
<dbReference type="NCBIfam" id="TIGR01536">
    <property type="entry name" value="asn_synth_AEB"/>
    <property type="match status" value="1"/>
</dbReference>
<protein>
    <recommendedName>
        <fullName evidence="3">asparagine synthase (glutamine-hydrolyzing)</fullName>
        <ecNumber evidence="3">6.3.5.4</ecNumber>
    </recommendedName>
</protein>
<dbReference type="Pfam" id="PF00733">
    <property type="entry name" value="Asn_synthase"/>
    <property type="match status" value="1"/>
</dbReference>
<dbReference type="EC" id="6.3.5.4" evidence="3"/>
<evidence type="ECO:0000313" key="13">
    <source>
        <dbReference type="Proteomes" id="UP000664417"/>
    </source>
</evidence>
<reference evidence="12" key="1">
    <citation type="submission" date="2021-03" db="EMBL/GenBank/DDBJ databases">
        <authorList>
            <person name="Wang G."/>
        </authorList>
    </citation>
    <scope>NUCLEOTIDE SEQUENCE</scope>
    <source>
        <strain evidence="12">KCTC 12899</strain>
    </source>
</reference>
<dbReference type="SUPFAM" id="SSF52402">
    <property type="entry name" value="Adenine nucleotide alpha hydrolases-like"/>
    <property type="match status" value="1"/>
</dbReference>
<evidence type="ECO:0000256" key="7">
    <source>
        <dbReference type="ARBA" id="ARBA00048741"/>
    </source>
</evidence>
<dbReference type="SUPFAM" id="SSF56235">
    <property type="entry name" value="N-terminal nucleophile aminohydrolases (Ntn hydrolases)"/>
    <property type="match status" value="1"/>
</dbReference>
<dbReference type="InterPro" id="IPR017932">
    <property type="entry name" value="GATase_2_dom"/>
</dbReference>
<dbReference type="InterPro" id="IPR051786">
    <property type="entry name" value="ASN_synthetase/amidase"/>
</dbReference>
<evidence type="ECO:0000256" key="6">
    <source>
        <dbReference type="ARBA" id="ARBA00022962"/>
    </source>
</evidence>
<dbReference type="GO" id="GO:0005524">
    <property type="term" value="F:ATP binding"/>
    <property type="evidence" value="ECO:0007669"/>
    <property type="project" value="UniProtKB-KW"/>
</dbReference>
<dbReference type="AlphaFoldDB" id="A0A8J7QIG8"/>
<evidence type="ECO:0000256" key="5">
    <source>
        <dbReference type="ARBA" id="ARBA00022840"/>
    </source>
</evidence>
<proteinExistence type="inferred from homology"/>
<gene>
    <name evidence="12" type="primary">asnB</name>
    <name evidence="12" type="ORF">J3U88_31305</name>
</gene>
<dbReference type="GO" id="GO:0005829">
    <property type="term" value="C:cytosol"/>
    <property type="evidence" value="ECO:0007669"/>
    <property type="project" value="TreeGrafter"/>
</dbReference>
<accession>A0A8J7QIG8</accession>
<sequence>MCGLIAGFRAKGGFRPGDLASALNILAARGPDERGERILADGRVALGHTRLAIVGIADGRQPLHLPERGLWAVVNGEFYDHAAQRRALIREGTRFRTNSDSELLLHRYARHGLDAVHHLRGEFAFVLWDDREQRLIAGRDAFGVKPLLVHEAGGTLTLASNAKALFAMGVPIRWDAEGLKQTLLWQYPAAAETLFEGVRQVPPGHLLVHERGKTEVRAWWDPEAPAPEPAPRDRREQVERFAASLRESVSLRLRGEVPVCCHLSGGLDSSTILALAAEAGEAPACFTVSFEEQDYDEEQLADRSANHFGAPLHRIHLSNADLLDHLEAAVIATEGVAVNGHLPAKYLLNQRIRAAGFKVALSGEGADEVLLGYPHLRLDYCRRRGLDPALLGGNEASRGLMMPHGARLNTDAAQQRLGFVPAWLEAKAGMGKRVQPLLRPPYGAEDGSLARFLTKLPDPRGGEGRDPVERAARLWTQSALPQYILKTLGDGCEAAFGIEGRPPFLDTHLWRVARDLPLDLKIHHDPKRNPALEEKHILRALMHPILPTAITARRKHPFVAPPLLNGSREPWQDRLRDATFAQIPCFEPKAVRALLDAAPTWDPRTRKSYDPLLLTMLSLHALQKHHRPEAP</sequence>
<feature type="binding site" evidence="9">
    <location>
        <position position="288"/>
    </location>
    <ligand>
        <name>ATP</name>
        <dbReference type="ChEBI" id="CHEBI:30616"/>
    </ligand>
</feature>
<comment type="similarity">
    <text evidence="2">Belongs to the asparagine synthetase family.</text>
</comment>
<feature type="binding site" evidence="9">
    <location>
        <begin position="362"/>
        <end position="363"/>
    </location>
    <ligand>
        <name>ATP</name>
        <dbReference type="ChEBI" id="CHEBI:30616"/>
    </ligand>
</feature>
<feature type="domain" description="Glutamine amidotransferase type-2" evidence="11">
    <location>
        <begin position="2"/>
        <end position="212"/>
    </location>
</feature>
<keyword evidence="8" id="KW-0061">Asparagine biosynthesis</keyword>
<dbReference type="InterPro" id="IPR033738">
    <property type="entry name" value="AsnB_N"/>
</dbReference>
<keyword evidence="8" id="KW-0028">Amino-acid biosynthesis</keyword>
<dbReference type="Pfam" id="PF13537">
    <property type="entry name" value="GATase_7"/>
    <property type="match status" value="1"/>
</dbReference>